<comment type="cofactor">
    <cofactor evidence="1">
        <name>Fe(2+)</name>
        <dbReference type="ChEBI" id="CHEBI:29033"/>
    </cofactor>
</comment>
<dbReference type="AlphaFoldDB" id="A0A381SI78"/>
<evidence type="ECO:0000256" key="7">
    <source>
        <dbReference type="ARBA" id="ARBA00023002"/>
    </source>
</evidence>
<evidence type="ECO:0000256" key="9">
    <source>
        <dbReference type="ARBA" id="ARBA00030363"/>
    </source>
</evidence>
<feature type="domain" description="Gamma-butyrobetaine hydroxylase-like N-terminal" evidence="15">
    <location>
        <begin position="1"/>
        <end position="77"/>
    </location>
</feature>
<dbReference type="GO" id="GO:0005739">
    <property type="term" value="C:mitochondrion"/>
    <property type="evidence" value="ECO:0007669"/>
    <property type="project" value="TreeGrafter"/>
</dbReference>
<gene>
    <name evidence="16" type="ORF">METZ01_LOCUS55993</name>
</gene>
<dbReference type="Pfam" id="PF02668">
    <property type="entry name" value="TauD"/>
    <property type="match status" value="1"/>
</dbReference>
<evidence type="ECO:0000259" key="15">
    <source>
        <dbReference type="Pfam" id="PF06155"/>
    </source>
</evidence>
<dbReference type="GO" id="GO:0045329">
    <property type="term" value="P:carnitine biosynthetic process"/>
    <property type="evidence" value="ECO:0007669"/>
    <property type="project" value="TreeGrafter"/>
</dbReference>
<comment type="catalytic activity">
    <reaction evidence="13">
        <text>N(6),N(6),N(6)-trimethyl-L-lysine + 2-oxoglutarate + O2 = (3S)-3-hydroxy-N(6),N(6),N(6)-trimethyl-L-lysine + succinate + CO2</text>
        <dbReference type="Rhea" id="RHEA:14181"/>
        <dbReference type="ChEBI" id="CHEBI:15379"/>
        <dbReference type="ChEBI" id="CHEBI:16526"/>
        <dbReference type="ChEBI" id="CHEBI:16810"/>
        <dbReference type="ChEBI" id="CHEBI:30031"/>
        <dbReference type="ChEBI" id="CHEBI:58100"/>
        <dbReference type="ChEBI" id="CHEBI:141499"/>
        <dbReference type="EC" id="1.14.11.8"/>
    </reaction>
</comment>
<organism evidence="16">
    <name type="scientific">marine metagenome</name>
    <dbReference type="NCBI Taxonomy" id="408172"/>
    <lineage>
        <taxon>unclassified sequences</taxon>
        <taxon>metagenomes</taxon>
        <taxon>ecological metagenomes</taxon>
    </lineage>
</organism>
<evidence type="ECO:0000256" key="13">
    <source>
        <dbReference type="ARBA" id="ARBA00049334"/>
    </source>
</evidence>
<evidence type="ECO:0000256" key="2">
    <source>
        <dbReference type="ARBA" id="ARBA00001961"/>
    </source>
</evidence>
<dbReference type="EMBL" id="UINC01003077">
    <property type="protein sequence ID" value="SVA03139.1"/>
    <property type="molecule type" value="Genomic_DNA"/>
</dbReference>
<evidence type="ECO:0000256" key="10">
    <source>
        <dbReference type="ARBA" id="ARBA00031778"/>
    </source>
</evidence>
<comment type="function">
    <text evidence="12">Converts trimethyllysine (TML) into hydroxytrimethyllysine (HTML).</text>
</comment>
<accession>A0A381SI78</accession>
<evidence type="ECO:0000256" key="3">
    <source>
        <dbReference type="ARBA" id="ARBA00008654"/>
    </source>
</evidence>
<keyword evidence="5" id="KW-0479">Metal-binding</keyword>
<evidence type="ECO:0000256" key="4">
    <source>
        <dbReference type="ARBA" id="ARBA00012267"/>
    </source>
</evidence>
<feature type="domain" description="TauD/TfdA-like" evidence="14">
    <location>
        <begin position="110"/>
        <end position="345"/>
    </location>
</feature>
<dbReference type="InterPro" id="IPR003819">
    <property type="entry name" value="TauD/TfdA-like"/>
</dbReference>
<name>A0A381SI78_9ZZZZ</name>
<dbReference type="Gene3D" id="3.60.130.10">
    <property type="entry name" value="Clavaminate synthase-like"/>
    <property type="match status" value="1"/>
</dbReference>
<dbReference type="PANTHER" id="PTHR10696">
    <property type="entry name" value="GAMMA-BUTYROBETAINE HYDROXYLASE-RELATED"/>
    <property type="match status" value="1"/>
</dbReference>
<evidence type="ECO:0000256" key="11">
    <source>
        <dbReference type="ARBA" id="ARBA00032283"/>
    </source>
</evidence>
<evidence type="ECO:0000256" key="8">
    <source>
        <dbReference type="ARBA" id="ARBA00023004"/>
    </source>
</evidence>
<keyword evidence="7" id="KW-0560">Oxidoreductase</keyword>
<dbReference type="InterPro" id="IPR010376">
    <property type="entry name" value="GBBH-like_N"/>
</dbReference>
<keyword evidence="8" id="KW-0408">Iron</keyword>
<comment type="similarity">
    <text evidence="3">Belongs to the gamma-BBH/TMLD family.</text>
</comment>
<evidence type="ECO:0000256" key="1">
    <source>
        <dbReference type="ARBA" id="ARBA00001954"/>
    </source>
</evidence>
<proteinExistence type="inferred from homology"/>
<dbReference type="PANTHER" id="PTHR10696:SF51">
    <property type="entry name" value="TRIMETHYLLYSINE DIOXYGENASE, MITOCHONDRIAL"/>
    <property type="match status" value="1"/>
</dbReference>
<dbReference type="Gene3D" id="3.30.2020.30">
    <property type="match status" value="1"/>
</dbReference>
<dbReference type="SUPFAM" id="SSF51197">
    <property type="entry name" value="Clavaminate synthase-like"/>
    <property type="match status" value="1"/>
</dbReference>
<dbReference type="InterPro" id="IPR050411">
    <property type="entry name" value="AlphaKG_dependent_hydroxylases"/>
</dbReference>
<dbReference type="GO" id="GO:0050353">
    <property type="term" value="F:trimethyllysine dioxygenase activity"/>
    <property type="evidence" value="ECO:0007669"/>
    <property type="project" value="UniProtKB-EC"/>
</dbReference>
<dbReference type="EC" id="1.14.11.8" evidence="4"/>
<dbReference type="Pfam" id="PF06155">
    <property type="entry name" value="GBBH-like_N"/>
    <property type="match status" value="1"/>
</dbReference>
<evidence type="ECO:0000259" key="14">
    <source>
        <dbReference type="Pfam" id="PF02668"/>
    </source>
</evidence>
<comment type="cofactor">
    <cofactor evidence="2">
        <name>L-ascorbate</name>
        <dbReference type="ChEBI" id="CHEBI:38290"/>
    </cofactor>
</comment>
<dbReference type="InterPro" id="IPR042098">
    <property type="entry name" value="TauD-like_sf"/>
</dbReference>
<reference evidence="16" key="1">
    <citation type="submission" date="2018-05" db="EMBL/GenBank/DDBJ databases">
        <authorList>
            <person name="Lanie J.A."/>
            <person name="Ng W.-L."/>
            <person name="Kazmierczak K.M."/>
            <person name="Andrzejewski T.M."/>
            <person name="Davidsen T.M."/>
            <person name="Wayne K.J."/>
            <person name="Tettelin H."/>
            <person name="Glass J.I."/>
            <person name="Rusch D."/>
            <person name="Podicherti R."/>
            <person name="Tsui H.-C.T."/>
            <person name="Winkler M.E."/>
        </authorList>
    </citation>
    <scope>NUCLEOTIDE SEQUENCE</scope>
</reference>
<dbReference type="InterPro" id="IPR038492">
    <property type="entry name" value="GBBH-like_N_sf"/>
</dbReference>
<sequence length="377" mass="42970">MEIRWGDGHVSRHSYRWLRFNCFCLSCGSCNDGIRTIDLTLVPHNVRPSSLEQYGSDAVTIVWDDGHQSEYGGDWLRAHANSSEERTRRRSWRPVTWKSRPIEDFPVGQFEEVASDDECRLEMFEGLRDHGLVRIDGVTTALESTERVAKLFGPLHETTLYGYITDVQSKPVSKLGGETAIHQHPHCDDVFHYTPPGIVIFHCIVNETADGGISSYADGFAVAESIREEAPEAFRLLTTVPVQFIRRRPGHFDLRGEGRVIRLDDDGRIAGIRYFDRSVAPLDADEDLVDALLDAQTEFVRRIISPEFQVNHRLEPGAVVVVDNHRVLHGRTAFDPNARRRLRTCVVDREEFHARWRELAYRLGRDDYDVFLSSGAV</sequence>
<keyword evidence="6" id="KW-0223">Dioxygenase</keyword>
<protein>
    <recommendedName>
        <fullName evidence="4">trimethyllysine dioxygenase</fullName>
        <ecNumber evidence="4">1.14.11.8</ecNumber>
    </recommendedName>
    <alternativeName>
        <fullName evidence="10">Epsilon-trimethyllysine 2-oxoglutarate dioxygenase</fullName>
    </alternativeName>
    <alternativeName>
        <fullName evidence="9">TML hydroxylase</fullName>
    </alternativeName>
    <alternativeName>
        <fullName evidence="11">TML-alpha-ketoglutarate dioxygenase</fullName>
    </alternativeName>
</protein>
<dbReference type="GO" id="GO:0046872">
    <property type="term" value="F:metal ion binding"/>
    <property type="evidence" value="ECO:0007669"/>
    <property type="project" value="UniProtKB-KW"/>
</dbReference>
<evidence type="ECO:0000256" key="5">
    <source>
        <dbReference type="ARBA" id="ARBA00022723"/>
    </source>
</evidence>
<evidence type="ECO:0000256" key="6">
    <source>
        <dbReference type="ARBA" id="ARBA00022964"/>
    </source>
</evidence>
<evidence type="ECO:0000313" key="16">
    <source>
        <dbReference type="EMBL" id="SVA03139.1"/>
    </source>
</evidence>
<evidence type="ECO:0000256" key="12">
    <source>
        <dbReference type="ARBA" id="ARBA00046008"/>
    </source>
</evidence>